<evidence type="ECO:0000313" key="2">
    <source>
        <dbReference type="EMBL" id="PNX97684.1"/>
    </source>
</evidence>
<dbReference type="AlphaFoldDB" id="A0A2K3N3W0"/>
<dbReference type="Proteomes" id="UP000236291">
    <property type="component" value="Unassembled WGS sequence"/>
</dbReference>
<evidence type="ECO:0000256" key="1">
    <source>
        <dbReference type="SAM" id="MobiDB-lite"/>
    </source>
</evidence>
<sequence>MSFVVGGGATATLHSLPLLYPPFLYSSSRHRNTKPHRRVPVLCCSRQKQDPICNKRTFLFMGVAVLPFLDFNPVSALERIIPSPIFVFISSRVRRQRLPSSRDSVRSRRLRSVRRQRMLSNDVSVPLVSLEPSLSDVASSSSVSPSVSTNS</sequence>
<reference evidence="2 3" key="1">
    <citation type="journal article" date="2014" name="Am. J. Bot.">
        <title>Genome assembly and annotation for red clover (Trifolium pratense; Fabaceae).</title>
        <authorList>
            <person name="Istvanek J."/>
            <person name="Jaros M."/>
            <person name="Krenek A."/>
            <person name="Repkova J."/>
        </authorList>
    </citation>
    <scope>NUCLEOTIDE SEQUENCE [LARGE SCALE GENOMIC DNA]</scope>
    <source>
        <strain evidence="3">cv. Tatra</strain>
        <tissue evidence="2">Young leaves</tissue>
    </source>
</reference>
<organism evidence="2 3">
    <name type="scientific">Trifolium pratense</name>
    <name type="common">Red clover</name>
    <dbReference type="NCBI Taxonomy" id="57577"/>
    <lineage>
        <taxon>Eukaryota</taxon>
        <taxon>Viridiplantae</taxon>
        <taxon>Streptophyta</taxon>
        <taxon>Embryophyta</taxon>
        <taxon>Tracheophyta</taxon>
        <taxon>Spermatophyta</taxon>
        <taxon>Magnoliopsida</taxon>
        <taxon>eudicotyledons</taxon>
        <taxon>Gunneridae</taxon>
        <taxon>Pentapetalae</taxon>
        <taxon>rosids</taxon>
        <taxon>fabids</taxon>
        <taxon>Fabales</taxon>
        <taxon>Fabaceae</taxon>
        <taxon>Papilionoideae</taxon>
        <taxon>50 kb inversion clade</taxon>
        <taxon>NPAAA clade</taxon>
        <taxon>Hologalegina</taxon>
        <taxon>IRL clade</taxon>
        <taxon>Trifolieae</taxon>
        <taxon>Trifolium</taxon>
    </lineage>
</organism>
<dbReference type="EMBL" id="ASHM01015821">
    <property type="protein sequence ID" value="PNX97684.1"/>
    <property type="molecule type" value="Genomic_DNA"/>
</dbReference>
<name>A0A2K3N3W0_TRIPR</name>
<evidence type="ECO:0000313" key="3">
    <source>
        <dbReference type="Proteomes" id="UP000236291"/>
    </source>
</evidence>
<comment type="caution">
    <text evidence="2">The sequence shown here is derived from an EMBL/GenBank/DDBJ whole genome shotgun (WGS) entry which is preliminary data.</text>
</comment>
<reference evidence="2 3" key="2">
    <citation type="journal article" date="2017" name="Front. Plant Sci.">
        <title>Gene Classification and Mining of Molecular Markers Useful in Red Clover (Trifolium pratense) Breeding.</title>
        <authorList>
            <person name="Istvanek J."/>
            <person name="Dluhosova J."/>
            <person name="Dluhos P."/>
            <person name="Patkova L."/>
            <person name="Nedelnik J."/>
            <person name="Repkova J."/>
        </authorList>
    </citation>
    <scope>NUCLEOTIDE SEQUENCE [LARGE SCALE GENOMIC DNA]</scope>
    <source>
        <strain evidence="3">cv. Tatra</strain>
        <tissue evidence="2">Young leaves</tissue>
    </source>
</reference>
<feature type="non-terminal residue" evidence="2">
    <location>
        <position position="151"/>
    </location>
</feature>
<feature type="region of interest" description="Disordered" evidence="1">
    <location>
        <begin position="132"/>
        <end position="151"/>
    </location>
</feature>
<accession>A0A2K3N3W0</accession>
<gene>
    <name evidence="2" type="ORF">L195_g020917</name>
</gene>
<protein>
    <submittedName>
        <fullName evidence="2">MAR-binding filament-like protein 1-1</fullName>
    </submittedName>
</protein>
<proteinExistence type="predicted"/>